<feature type="non-terminal residue" evidence="1">
    <location>
        <position position="99"/>
    </location>
</feature>
<name>A0ACA9STP9_9GLOM</name>
<sequence>TGKQTIKIPCSESQFISIFGSWIQRYSPCKKRYTCIFKGQSADATIATILQDTEWNFQKAPEMKIEWYTETIIDAHQNTIFTGFIIIKFQINTISYQVQ</sequence>
<dbReference type="Proteomes" id="UP000789920">
    <property type="component" value="Unassembled WGS sequence"/>
</dbReference>
<gene>
    <name evidence="1" type="ORF">RPERSI_LOCUS35280</name>
</gene>
<proteinExistence type="predicted"/>
<dbReference type="EMBL" id="CAJVQC010162234">
    <property type="protein sequence ID" value="CAG8848766.1"/>
    <property type="molecule type" value="Genomic_DNA"/>
</dbReference>
<keyword evidence="2" id="KW-1185">Reference proteome</keyword>
<organism evidence="1 2">
    <name type="scientific">Racocetra persica</name>
    <dbReference type="NCBI Taxonomy" id="160502"/>
    <lineage>
        <taxon>Eukaryota</taxon>
        <taxon>Fungi</taxon>
        <taxon>Fungi incertae sedis</taxon>
        <taxon>Mucoromycota</taxon>
        <taxon>Glomeromycotina</taxon>
        <taxon>Glomeromycetes</taxon>
        <taxon>Diversisporales</taxon>
        <taxon>Gigasporaceae</taxon>
        <taxon>Racocetra</taxon>
    </lineage>
</organism>
<reference evidence="1" key="1">
    <citation type="submission" date="2021-06" db="EMBL/GenBank/DDBJ databases">
        <authorList>
            <person name="Kallberg Y."/>
            <person name="Tangrot J."/>
            <person name="Rosling A."/>
        </authorList>
    </citation>
    <scope>NUCLEOTIDE SEQUENCE</scope>
    <source>
        <strain evidence="1">MA461A</strain>
    </source>
</reference>
<comment type="caution">
    <text evidence="1">The sequence shown here is derived from an EMBL/GenBank/DDBJ whole genome shotgun (WGS) entry which is preliminary data.</text>
</comment>
<evidence type="ECO:0000313" key="1">
    <source>
        <dbReference type="EMBL" id="CAG8848766.1"/>
    </source>
</evidence>
<feature type="non-terminal residue" evidence="1">
    <location>
        <position position="1"/>
    </location>
</feature>
<protein>
    <submittedName>
        <fullName evidence="1">27051_t:CDS:1</fullName>
    </submittedName>
</protein>
<accession>A0ACA9STP9</accession>
<evidence type="ECO:0000313" key="2">
    <source>
        <dbReference type="Proteomes" id="UP000789920"/>
    </source>
</evidence>